<feature type="transmembrane region" description="Helical" evidence="7">
    <location>
        <begin position="98"/>
        <end position="121"/>
    </location>
</feature>
<evidence type="ECO:0000256" key="7">
    <source>
        <dbReference type="RuleBase" id="RU363032"/>
    </source>
</evidence>
<dbReference type="CDD" id="cd06261">
    <property type="entry name" value="TM_PBP2"/>
    <property type="match status" value="1"/>
</dbReference>
<dbReference type="InterPro" id="IPR045621">
    <property type="entry name" value="BPD_transp_1_N"/>
</dbReference>
<dbReference type="InterPro" id="IPR035906">
    <property type="entry name" value="MetI-like_sf"/>
</dbReference>
<evidence type="ECO:0000256" key="5">
    <source>
        <dbReference type="ARBA" id="ARBA00022989"/>
    </source>
</evidence>
<evidence type="ECO:0000256" key="2">
    <source>
        <dbReference type="ARBA" id="ARBA00022448"/>
    </source>
</evidence>
<dbReference type="Pfam" id="PF19300">
    <property type="entry name" value="BPD_transp_1_N"/>
    <property type="match status" value="1"/>
</dbReference>
<keyword evidence="10" id="KW-1185">Reference proteome</keyword>
<evidence type="ECO:0000256" key="4">
    <source>
        <dbReference type="ARBA" id="ARBA00022692"/>
    </source>
</evidence>
<sequence>MLSLLLRRMGLALMVAITVSLLCFTLSNVAVDPALALAGDSATEADLQALRIRYGLDRPLPERYAAYLARLVQGDLGTSQLTGEPVSKMLTDRVGVTAMLAFTAILLALLIAVPAGVLAAARRGGWADRIVSLIVVVVQAVPSFWAALVLIIFFGVQLRWLPISGSSSAAHLVLPTVALSLYALPALTRLTRSGMIDALESDYIRTARAMGLPTFKILFVSALRNALLPVVSLGAVQFGFMLGGSIVIESIFAIHGIGYLAWQSMIRSDMPVIQAVVLMISLTYIVLTFLSDVINTLLDPRMKRAAS</sequence>
<dbReference type="PANTHER" id="PTHR43163">
    <property type="entry name" value="DIPEPTIDE TRANSPORT SYSTEM PERMEASE PROTEIN DPPB-RELATED"/>
    <property type="match status" value="1"/>
</dbReference>
<feature type="transmembrane region" description="Helical" evidence="7">
    <location>
        <begin position="209"/>
        <end position="227"/>
    </location>
</feature>
<keyword evidence="2 7" id="KW-0813">Transport</keyword>
<dbReference type="Gene3D" id="1.10.3720.10">
    <property type="entry name" value="MetI-like"/>
    <property type="match status" value="1"/>
</dbReference>
<feature type="domain" description="ABC transmembrane type-1" evidence="8">
    <location>
        <begin position="94"/>
        <end position="291"/>
    </location>
</feature>
<dbReference type="GO" id="GO:0071916">
    <property type="term" value="F:dipeptide transmembrane transporter activity"/>
    <property type="evidence" value="ECO:0007669"/>
    <property type="project" value="TreeGrafter"/>
</dbReference>
<keyword evidence="3" id="KW-1003">Cell membrane</keyword>
<feature type="transmembrane region" description="Helical" evidence="7">
    <location>
        <begin position="133"/>
        <end position="156"/>
    </location>
</feature>
<dbReference type="OrthoDB" id="9805855at2"/>
<feature type="transmembrane region" description="Helical" evidence="7">
    <location>
        <begin position="272"/>
        <end position="294"/>
    </location>
</feature>
<dbReference type="RefSeq" id="WP_148816923.1">
    <property type="nucleotide sequence ID" value="NZ_CP043046.1"/>
</dbReference>
<feature type="transmembrane region" description="Helical" evidence="7">
    <location>
        <begin position="168"/>
        <end position="188"/>
    </location>
</feature>
<keyword evidence="6 7" id="KW-0472">Membrane</keyword>
<protein>
    <submittedName>
        <fullName evidence="9">ABC transporter permease</fullName>
    </submittedName>
</protein>
<reference evidence="9 10" key="1">
    <citation type="submission" date="2019-08" db="EMBL/GenBank/DDBJ databases">
        <title>Amphibian skin-associated Pigmentiphaga: genome sequence and occurrence across geography and hosts.</title>
        <authorList>
            <person name="Bletz M.C."/>
            <person name="Bunk B."/>
            <person name="Sproeer C."/>
            <person name="Biwer P."/>
            <person name="Reiter S."/>
            <person name="Rabemananjara F.C.E."/>
            <person name="Schulz S."/>
            <person name="Overmann J."/>
            <person name="Vences M."/>
        </authorList>
    </citation>
    <scope>NUCLEOTIDE SEQUENCE [LARGE SCALE GENOMIC DNA]</scope>
    <source>
        <strain evidence="9 10">Mada1488</strain>
    </source>
</reference>
<evidence type="ECO:0000313" key="9">
    <source>
        <dbReference type="EMBL" id="QEI07876.1"/>
    </source>
</evidence>
<dbReference type="KEGG" id="pacr:FXN63_20065"/>
<feature type="transmembrane region" description="Helical" evidence="7">
    <location>
        <begin position="239"/>
        <end position="260"/>
    </location>
</feature>
<evidence type="ECO:0000259" key="8">
    <source>
        <dbReference type="PROSITE" id="PS50928"/>
    </source>
</evidence>
<dbReference type="PROSITE" id="PS50928">
    <property type="entry name" value="ABC_TM1"/>
    <property type="match status" value="1"/>
</dbReference>
<dbReference type="Pfam" id="PF00528">
    <property type="entry name" value="BPD_transp_1"/>
    <property type="match status" value="1"/>
</dbReference>
<proteinExistence type="inferred from homology"/>
<evidence type="ECO:0000256" key="3">
    <source>
        <dbReference type="ARBA" id="ARBA00022475"/>
    </source>
</evidence>
<evidence type="ECO:0000256" key="6">
    <source>
        <dbReference type="ARBA" id="ARBA00023136"/>
    </source>
</evidence>
<comment type="subcellular location">
    <subcellularLocation>
        <location evidence="1 7">Cell membrane</location>
        <topology evidence="1 7">Multi-pass membrane protein</topology>
    </subcellularLocation>
</comment>
<dbReference type="InterPro" id="IPR000515">
    <property type="entry name" value="MetI-like"/>
</dbReference>
<dbReference type="GO" id="GO:0005886">
    <property type="term" value="C:plasma membrane"/>
    <property type="evidence" value="ECO:0007669"/>
    <property type="project" value="UniProtKB-SubCell"/>
</dbReference>
<dbReference type="Proteomes" id="UP000325161">
    <property type="component" value="Chromosome"/>
</dbReference>
<dbReference type="EMBL" id="CP043046">
    <property type="protein sequence ID" value="QEI07876.1"/>
    <property type="molecule type" value="Genomic_DNA"/>
</dbReference>
<organism evidence="9 10">
    <name type="scientific">Pigmentiphaga aceris</name>
    <dbReference type="NCBI Taxonomy" id="1940612"/>
    <lineage>
        <taxon>Bacteria</taxon>
        <taxon>Pseudomonadati</taxon>
        <taxon>Pseudomonadota</taxon>
        <taxon>Betaproteobacteria</taxon>
        <taxon>Burkholderiales</taxon>
        <taxon>Alcaligenaceae</taxon>
        <taxon>Pigmentiphaga</taxon>
    </lineage>
</organism>
<keyword evidence="4 7" id="KW-0812">Transmembrane</keyword>
<accession>A0A5C0B1L6</accession>
<comment type="similarity">
    <text evidence="7">Belongs to the binding-protein-dependent transport system permease family.</text>
</comment>
<dbReference type="PANTHER" id="PTHR43163:SF6">
    <property type="entry name" value="DIPEPTIDE TRANSPORT SYSTEM PERMEASE PROTEIN DPPB-RELATED"/>
    <property type="match status" value="1"/>
</dbReference>
<dbReference type="AlphaFoldDB" id="A0A5C0B1L6"/>
<keyword evidence="5 7" id="KW-1133">Transmembrane helix</keyword>
<dbReference type="SUPFAM" id="SSF161098">
    <property type="entry name" value="MetI-like"/>
    <property type="match status" value="1"/>
</dbReference>
<evidence type="ECO:0000313" key="10">
    <source>
        <dbReference type="Proteomes" id="UP000325161"/>
    </source>
</evidence>
<evidence type="ECO:0000256" key="1">
    <source>
        <dbReference type="ARBA" id="ARBA00004651"/>
    </source>
</evidence>
<gene>
    <name evidence="9" type="ORF">FXN63_20065</name>
</gene>
<name>A0A5C0B1L6_9BURK</name>